<evidence type="ECO:0000313" key="1">
    <source>
        <dbReference type="EMBL" id="KAF7823645.1"/>
    </source>
</evidence>
<gene>
    <name evidence="1" type="ORF">G2W53_021789</name>
</gene>
<evidence type="ECO:0000313" key="2">
    <source>
        <dbReference type="Proteomes" id="UP000634136"/>
    </source>
</evidence>
<dbReference type="Proteomes" id="UP000634136">
    <property type="component" value="Unassembled WGS sequence"/>
</dbReference>
<accession>A0A834TMX8</accession>
<dbReference type="EMBL" id="JAAIUW010000007">
    <property type="protein sequence ID" value="KAF7823645.1"/>
    <property type="molecule type" value="Genomic_DNA"/>
</dbReference>
<reference evidence="1" key="1">
    <citation type="submission" date="2020-09" db="EMBL/GenBank/DDBJ databases">
        <title>Genome-Enabled Discovery of Anthraquinone Biosynthesis in Senna tora.</title>
        <authorList>
            <person name="Kang S.-H."/>
            <person name="Pandey R.P."/>
            <person name="Lee C.-M."/>
            <person name="Sim J.-S."/>
            <person name="Jeong J.-T."/>
            <person name="Choi B.-S."/>
            <person name="Jung M."/>
            <person name="Ginzburg D."/>
            <person name="Zhao K."/>
            <person name="Won S.Y."/>
            <person name="Oh T.-J."/>
            <person name="Yu Y."/>
            <person name="Kim N.-H."/>
            <person name="Lee O.R."/>
            <person name="Lee T.-H."/>
            <person name="Bashyal P."/>
            <person name="Kim T.-S."/>
            <person name="Lee W.-H."/>
            <person name="Kawkins C."/>
            <person name="Kim C.-K."/>
            <person name="Kim J.S."/>
            <person name="Ahn B.O."/>
            <person name="Rhee S.Y."/>
            <person name="Sohng J.K."/>
        </authorList>
    </citation>
    <scope>NUCLEOTIDE SEQUENCE</scope>
    <source>
        <tissue evidence="1">Leaf</tissue>
    </source>
</reference>
<proteinExistence type="predicted"/>
<protein>
    <submittedName>
        <fullName evidence="1">Uncharacterized protein</fullName>
    </submittedName>
</protein>
<sequence length="77" mass="8920">MTEHEVCRYFLRSLKDPHYDLMLVVPFEVFSQLITMGEDIDLETQEGHMAPLIGTQLSIVRGREIPDDPISFTNRLN</sequence>
<comment type="caution">
    <text evidence="1">The sequence shown here is derived from an EMBL/GenBank/DDBJ whole genome shotgun (WGS) entry which is preliminary data.</text>
</comment>
<organism evidence="1 2">
    <name type="scientific">Senna tora</name>
    <dbReference type="NCBI Taxonomy" id="362788"/>
    <lineage>
        <taxon>Eukaryota</taxon>
        <taxon>Viridiplantae</taxon>
        <taxon>Streptophyta</taxon>
        <taxon>Embryophyta</taxon>
        <taxon>Tracheophyta</taxon>
        <taxon>Spermatophyta</taxon>
        <taxon>Magnoliopsida</taxon>
        <taxon>eudicotyledons</taxon>
        <taxon>Gunneridae</taxon>
        <taxon>Pentapetalae</taxon>
        <taxon>rosids</taxon>
        <taxon>fabids</taxon>
        <taxon>Fabales</taxon>
        <taxon>Fabaceae</taxon>
        <taxon>Caesalpinioideae</taxon>
        <taxon>Cassia clade</taxon>
        <taxon>Senna</taxon>
    </lineage>
</organism>
<dbReference type="OrthoDB" id="1750196at2759"/>
<keyword evidence="2" id="KW-1185">Reference proteome</keyword>
<dbReference type="AlphaFoldDB" id="A0A834TMX8"/>
<name>A0A834TMX8_9FABA</name>